<dbReference type="InterPro" id="IPR001441">
    <property type="entry name" value="UPP_synth-like"/>
</dbReference>
<dbReference type="HAMAP" id="MF_01139">
    <property type="entry name" value="ISPT"/>
    <property type="match status" value="1"/>
</dbReference>
<sequence>MSLTHIAFIMDGNGRWARKRHKPRVEGHLRGAYKIEEVVQWCAERNVKYTTFFAFSTENWKRPKSEVDFIFNLLINKISEFYERMNKQGVRLIFTGRVKEISTRVYKICKEYEEKTRNNSRIIVNMALNYGGKAEIVDAVKKIIEKGIKEVDEKSFRNFLYAPEIPDPDLIIRTSGEMRLSNFLIWQAAYSELYFTDVYWPDFSEADLDEAIKDFNARQRRFGGIK</sequence>
<feature type="active site" evidence="2">
    <location>
        <position position="11"/>
    </location>
</feature>
<dbReference type="Proteomes" id="UP000671862">
    <property type="component" value="Chromosome"/>
</dbReference>
<keyword evidence="2" id="KW-0479">Metal-binding</keyword>
<organism evidence="3 4">
    <name type="scientific">Thermosipho ferrireducens</name>
    <dbReference type="NCBI Taxonomy" id="2571116"/>
    <lineage>
        <taxon>Bacteria</taxon>
        <taxon>Thermotogati</taxon>
        <taxon>Thermotogota</taxon>
        <taxon>Thermotogae</taxon>
        <taxon>Thermotogales</taxon>
        <taxon>Fervidobacteriaceae</taxon>
        <taxon>Thermosipho</taxon>
    </lineage>
</organism>
<feature type="binding site" evidence="2">
    <location>
        <position position="24"/>
    </location>
    <ligand>
        <name>substrate</name>
    </ligand>
</feature>
<keyword evidence="4" id="KW-1185">Reference proteome</keyword>
<keyword evidence="2" id="KW-0460">Magnesium</keyword>
<dbReference type="InterPro" id="IPR036424">
    <property type="entry name" value="UPP_synth-like_sf"/>
</dbReference>
<evidence type="ECO:0000256" key="1">
    <source>
        <dbReference type="ARBA" id="ARBA00022679"/>
    </source>
</evidence>
<feature type="active site" description="Proton acceptor" evidence="2">
    <location>
        <position position="59"/>
    </location>
</feature>
<proteinExistence type="inferred from homology"/>
<evidence type="ECO:0000313" key="4">
    <source>
        <dbReference type="Proteomes" id="UP000671862"/>
    </source>
</evidence>
<feature type="binding site" evidence="2">
    <location>
        <begin position="56"/>
        <end position="58"/>
    </location>
    <ligand>
        <name>substrate</name>
    </ligand>
</feature>
<dbReference type="PROSITE" id="PS01066">
    <property type="entry name" value="UPP_SYNTHASE"/>
    <property type="match status" value="1"/>
</dbReference>
<keyword evidence="1 2" id="KW-0808">Transferase</keyword>
<name>A0ABX7S674_9BACT</name>
<gene>
    <name evidence="3" type="primary">uppS</name>
    <name evidence="3" type="ORF">JYK00_05765</name>
</gene>
<dbReference type="PANTHER" id="PTHR10291:SF0">
    <property type="entry name" value="DEHYDRODOLICHYL DIPHOSPHATE SYNTHASE 2"/>
    <property type="match status" value="1"/>
</dbReference>
<comment type="function">
    <text evidence="2">Catalyzes the condensation of isopentenyl diphosphate (IPP) with allylic pyrophosphates generating different type of terpenoids.</text>
</comment>
<feature type="binding site" evidence="2">
    <location>
        <position position="16"/>
    </location>
    <ligand>
        <name>substrate</name>
    </ligand>
</feature>
<dbReference type="InterPro" id="IPR018520">
    <property type="entry name" value="UPP_synth-like_CS"/>
</dbReference>
<dbReference type="GO" id="GO:0008834">
    <property type="term" value="F:ditrans,polycis-undecaprenyl-diphosphate synthase [(2E,6E)-farnesyl-diphosphate specific] activity"/>
    <property type="evidence" value="ECO:0007669"/>
    <property type="project" value="UniProtKB-EC"/>
</dbReference>
<dbReference type="NCBIfam" id="TIGR00055">
    <property type="entry name" value="uppS"/>
    <property type="match status" value="1"/>
</dbReference>
<feature type="binding site" evidence="2">
    <location>
        <position position="173"/>
    </location>
    <ligand>
        <name>substrate</name>
    </ligand>
</feature>
<feature type="binding site" evidence="2">
    <location>
        <begin position="12"/>
        <end position="15"/>
    </location>
    <ligand>
        <name>substrate</name>
    </ligand>
</feature>
<dbReference type="Pfam" id="PF01255">
    <property type="entry name" value="Prenyltransf"/>
    <property type="match status" value="1"/>
</dbReference>
<dbReference type="EMBL" id="CP071446">
    <property type="protein sequence ID" value="QTA37250.1"/>
    <property type="molecule type" value="Genomic_DNA"/>
</dbReference>
<feature type="binding site" evidence="2">
    <location>
        <position position="28"/>
    </location>
    <ligand>
        <name>substrate</name>
    </ligand>
</feature>
<comment type="cofactor">
    <cofactor evidence="2">
        <name>Mg(2+)</name>
        <dbReference type="ChEBI" id="CHEBI:18420"/>
    </cofactor>
    <text evidence="2">Binds 2 magnesium ions per subunit.</text>
</comment>
<dbReference type="SUPFAM" id="SSF64005">
    <property type="entry name" value="Undecaprenyl diphosphate synthase"/>
    <property type="match status" value="1"/>
</dbReference>
<protein>
    <recommendedName>
        <fullName evidence="2">Isoprenyl transferase</fullName>
        <ecNumber evidence="2">2.5.1.-</ecNumber>
    </recommendedName>
</protein>
<feature type="binding site" evidence="2">
    <location>
        <begin position="179"/>
        <end position="181"/>
    </location>
    <ligand>
        <name>substrate</name>
    </ligand>
</feature>
<reference evidence="3 4" key="1">
    <citation type="submission" date="2021-03" db="EMBL/GenBank/DDBJ databases">
        <title>Thermosipho ferrireducens sp.nov., an anaerobic thermophilic iron-reducing bacterium isolated from a deep-sea hydrothermal sulfide deposits.</title>
        <authorList>
            <person name="Zeng X."/>
            <person name="Chen Y."/>
            <person name="Shao Z."/>
        </authorList>
    </citation>
    <scope>NUCLEOTIDE SEQUENCE [LARGE SCALE GENOMIC DNA]</scope>
    <source>
        <strain evidence="3 4">JL129W03</strain>
    </source>
</reference>
<dbReference type="PANTHER" id="PTHR10291">
    <property type="entry name" value="DEHYDRODOLICHYL DIPHOSPHATE SYNTHASE FAMILY MEMBER"/>
    <property type="match status" value="1"/>
</dbReference>
<feature type="binding site" evidence="2">
    <location>
        <position position="62"/>
    </location>
    <ligand>
        <name>substrate</name>
    </ligand>
</feature>
<feature type="binding site" evidence="2">
    <location>
        <position position="192"/>
    </location>
    <ligand>
        <name>Mg(2+)</name>
        <dbReference type="ChEBI" id="CHEBI:18420"/>
    </ligand>
</feature>
<comment type="similarity">
    <text evidence="2">Belongs to the UPP synthase family.</text>
</comment>
<feature type="binding site" evidence="2">
    <location>
        <position position="60"/>
    </location>
    <ligand>
        <name>substrate</name>
    </ligand>
</feature>
<dbReference type="EC" id="2.5.1.-" evidence="2"/>
<dbReference type="Gene3D" id="3.40.1180.10">
    <property type="entry name" value="Decaprenyl diphosphate synthase-like"/>
    <property type="match status" value="1"/>
</dbReference>
<dbReference type="RefSeq" id="WP_207565975.1">
    <property type="nucleotide sequence ID" value="NZ_CP071446.1"/>
</dbReference>
<accession>A0ABX7S674</accession>
<feature type="binding site" evidence="2">
    <location>
        <position position="11"/>
    </location>
    <ligand>
        <name>Mg(2+)</name>
        <dbReference type="ChEBI" id="CHEBI:18420"/>
    </ligand>
</feature>
<evidence type="ECO:0000313" key="3">
    <source>
        <dbReference type="EMBL" id="QTA37250.1"/>
    </source>
</evidence>
<evidence type="ECO:0000256" key="2">
    <source>
        <dbReference type="HAMAP-Rule" id="MF_01139"/>
    </source>
</evidence>
<comment type="subunit">
    <text evidence="2">Homodimer.</text>
</comment>
<dbReference type="CDD" id="cd00475">
    <property type="entry name" value="Cis_IPPS"/>
    <property type="match status" value="1"/>
</dbReference>